<proteinExistence type="predicted"/>
<protein>
    <recommendedName>
        <fullName evidence="1">RNase H type-1 domain-containing protein</fullName>
    </recommendedName>
</protein>
<name>A0AAF0X9E2_DAUCS</name>
<dbReference type="Pfam" id="PF13456">
    <property type="entry name" value="RVT_3"/>
    <property type="match status" value="1"/>
</dbReference>
<evidence type="ECO:0000313" key="2">
    <source>
        <dbReference type="EMBL" id="WOH03870.1"/>
    </source>
</evidence>
<dbReference type="EMBL" id="CP093348">
    <property type="protein sequence ID" value="WOH03870.1"/>
    <property type="molecule type" value="Genomic_DNA"/>
</dbReference>
<sequence>MTSRLYKARSFPKGSFLDSELGNNPRFVWKSIYEAKSVMLTGLRWVIDSDRREWGVDVVRDLFNVRDQQCIFNTKPDVNSAVDRLYWSNEVSGIYSVKSAYRLLQKRKELWSVDSNDSIWSKVLWVKTPPKKFVPLPTTCPICHCADETIVHEILSYPFATCCWQLAFPSLQTTIWMDFSSWMVYAMEVCYNIRPAELLTLCWAIWSARNKVVWNQKHPRATNVVASSKQYLLQWISAQKFATKYLFSNQVVEVIGVKEALSCTKQKAWNKVQVESDCLVATQAIRSKVAMSFFCRRVVEDCRKFFTESQTLSSFHIKRSANMAATS</sequence>
<dbReference type="Proteomes" id="UP000077755">
    <property type="component" value="Chromosome 6"/>
</dbReference>
<dbReference type="InterPro" id="IPR002156">
    <property type="entry name" value="RNaseH_domain"/>
</dbReference>
<reference evidence="2" key="1">
    <citation type="journal article" date="2016" name="Nat. Genet.">
        <title>A high-quality carrot genome assembly provides new insights into carotenoid accumulation and asterid genome evolution.</title>
        <authorList>
            <person name="Iorizzo M."/>
            <person name="Ellison S."/>
            <person name="Senalik D."/>
            <person name="Zeng P."/>
            <person name="Satapoomin P."/>
            <person name="Huang J."/>
            <person name="Bowman M."/>
            <person name="Iovene M."/>
            <person name="Sanseverino W."/>
            <person name="Cavagnaro P."/>
            <person name="Yildiz M."/>
            <person name="Macko-Podgorni A."/>
            <person name="Moranska E."/>
            <person name="Grzebelus E."/>
            <person name="Grzebelus D."/>
            <person name="Ashrafi H."/>
            <person name="Zheng Z."/>
            <person name="Cheng S."/>
            <person name="Spooner D."/>
            <person name="Van Deynze A."/>
            <person name="Simon P."/>
        </authorList>
    </citation>
    <scope>NUCLEOTIDE SEQUENCE</scope>
    <source>
        <tissue evidence="2">Leaf</tissue>
    </source>
</reference>
<gene>
    <name evidence="2" type="ORF">DCAR_0623270</name>
</gene>
<dbReference type="KEGG" id="dcr:108225834"/>
<organism evidence="2 3">
    <name type="scientific">Daucus carota subsp. sativus</name>
    <name type="common">Carrot</name>
    <dbReference type="NCBI Taxonomy" id="79200"/>
    <lineage>
        <taxon>Eukaryota</taxon>
        <taxon>Viridiplantae</taxon>
        <taxon>Streptophyta</taxon>
        <taxon>Embryophyta</taxon>
        <taxon>Tracheophyta</taxon>
        <taxon>Spermatophyta</taxon>
        <taxon>Magnoliopsida</taxon>
        <taxon>eudicotyledons</taxon>
        <taxon>Gunneridae</taxon>
        <taxon>Pentapetalae</taxon>
        <taxon>asterids</taxon>
        <taxon>campanulids</taxon>
        <taxon>Apiales</taxon>
        <taxon>Apiaceae</taxon>
        <taxon>Apioideae</taxon>
        <taxon>Scandiceae</taxon>
        <taxon>Daucinae</taxon>
        <taxon>Daucus</taxon>
        <taxon>Daucus sect. Daucus</taxon>
    </lineage>
</organism>
<keyword evidence="3" id="KW-1185">Reference proteome</keyword>
<evidence type="ECO:0000313" key="3">
    <source>
        <dbReference type="Proteomes" id="UP000077755"/>
    </source>
</evidence>
<feature type="domain" description="RNase H type-1" evidence="1">
    <location>
        <begin position="241"/>
        <end position="326"/>
    </location>
</feature>
<dbReference type="AlphaFoldDB" id="A0AAF0X9E2"/>
<evidence type="ECO:0000259" key="1">
    <source>
        <dbReference type="Pfam" id="PF13456"/>
    </source>
</evidence>
<dbReference type="GO" id="GO:0003676">
    <property type="term" value="F:nucleic acid binding"/>
    <property type="evidence" value="ECO:0007669"/>
    <property type="project" value="InterPro"/>
</dbReference>
<reference evidence="2" key="2">
    <citation type="submission" date="2022-03" db="EMBL/GenBank/DDBJ databases">
        <title>Draft title - Genomic analysis of global carrot germplasm unveils the trajectory of domestication and the origin of high carotenoid orange carrot.</title>
        <authorList>
            <person name="Iorizzo M."/>
            <person name="Ellison S."/>
            <person name="Senalik D."/>
            <person name="Macko-Podgorni A."/>
            <person name="Grzebelus D."/>
            <person name="Bostan H."/>
            <person name="Rolling W."/>
            <person name="Curaba J."/>
            <person name="Simon P."/>
        </authorList>
    </citation>
    <scope>NUCLEOTIDE SEQUENCE</scope>
    <source>
        <tissue evidence="2">Leaf</tissue>
    </source>
</reference>
<accession>A0AAF0X9E2</accession>
<dbReference type="GO" id="GO:0004523">
    <property type="term" value="F:RNA-DNA hybrid ribonuclease activity"/>
    <property type="evidence" value="ECO:0007669"/>
    <property type="project" value="InterPro"/>
</dbReference>